<proteinExistence type="predicted"/>
<sequence>MGKNFRIWIWTWLDANAQKLLDDMLEKTLVMVRDPIDVPNNDPEINEGGIHLFKNAPPGIVFDHIDELQPPRKRPRILPGKEIDQKSKKFKRQIQSVAVDAEDIMAAARNACQKSLARLEGKDAAAKAAAKREEERVAELKRIRGERWLPSIAREMQRNSHDCNLLRHSLPLLERSIK</sequence>
<keyword evidence="2" id="KW-1185">Reference proteome</keyword>
<dbReference type="Proteomes" id="UP000327013">
    <property type="component" value="Chromosome 1"/>
</dbReference>
<name>A0A5N6QKL6_9ROSI</name>
<dbReference type="PANTHER" id="PTHR36765:SF1">
    <property type="entry name" value="EXPRESSED PROTEIN"/>
    <property type="match status" value="1"/>
</dbReference>
<protein>
    <submittedName>
        <fullName evidence="1">Uncharacterized protein</fullName>
    </submittedName>
</protein>
<evidence type="ECO:0000313" key="2">
    <source>
        <dbReference type="Proteomes" id="UP000327013"/>
    </source>
</evidence>
<reference evidence="1 2" key="1">
    <citation type="submission" date="2019-06" db="EMBL/GenBank/DDBJ databases">
        <title>A chromosomal-level reference genome of Carpinus fangiana (Coryloideae, Betulaceae).</title>
        <authorList>
            <person name="Yang X."/>
            <person name="Wang Z."/>
            <person name="Zhang L."/>
            <person name="Hao G."/>
            <person name="Liu J."/>
            <person name="Yang Y."/>
        </authorList>
    </citation>
    <scope>NUCLEOTIDE SEQUENCE [LARGE SCALE GENOMIC DNA]</scope>
    <source>
        <strain evidence="1">Cfa_2016G</strain>
        <tissue evidence="1">Leaf</tissue>
    </source>
</reference>
<dbReference type="AlphaFoldDB" id="A0A5N6QKL6"/>
<evidence type="ECO:0000313" key="1">
    <source>
        <dbReference type="EMBL" id="KAE7999725.1"/>
    </source>
</evidence>
<dbReference type="OrthoDB" id="1919921at2759"/>
<organism evidence="1 2">
    <name type="scientific">Carpinus fangiana</name>
    <dbReference type="NCBI Taxonomy" id="176857"/>
    <lineage>
        <taxon>Eukaryota</taxon>
        <taxon>Viridiplantae</taxon>
        <taxon>Streptophyta</taxon>
        <taxon>Embryophyta</taxon>
        <taxon>Tracheophyta</taxon>
        <taxon>Spermatophyta</taxon>
        <taxon>Magnoliopsida</taxon>
        <taxon>eudicotyledons</taxon>
        <taxon>Gunneridae</taxon>
        <taxon>Pentapetalae</taxon>
        <taxon>rosids</taxon>
        <taxon>fabids</taxon>
        <taxon>Fagales</taxon>
        <taxon>Betulaceae</taxon>
        <taxon>Carpinus</taxon>
    </lineage>
</organism>
<gene>
    <name evidence="1" type="ORF">FH972_004130</name>
</gene>
<accession>A0A5N6QKL6</accession>
<dbReference type="PANTHER" id="PTHR36765">
    <property type="entry name" value="EXPRESSED PROTEIN"/>
    <property type="match status" value="1"/>
</dbReference>
<dbReference type="EMBL" id="CM017321">
    <property type="protein sequence ID" value="KAE7999725.1"/>
    <property type="molecule type" value="Genomic_DNA"/>
</dbReference>